<dbReference type="SUPFAM" id="SSF54637">
    <property type="entry name" value="Thioesterase/thiol ester dehydrase-isomerase"/>
    <property type="match status" value="2"/>
</dbReference>
<evidence type="ECO:0000256" key="1">
    <source>
        <dbReference type="ARBA" id="ARBA00005254"/>
    </source>
</evidence>
<reference evidence="6" key="1">
    <citation type="journal article" date="2019" name="Int. J. Syst. Evol. Microbiol.">
        <title>The Global Catalogue of Microorganisms (GCM) 10K type strain sequencing project: providing services to taxonomists for standard genome sequencing and annotation.</title>
        <authorList>
            <consortium name="The Broad Institute Genomics Platform"/>
            <consortium name="The Broad Institute Genome Sequencing Center for Infectious Disease"/>
            <person name="Wu L."/>
            <person name="Ma J."/>
        </authorList>
    </citation>
    <scope>NUCLEOTIDE SEQUENCE [LARGE SCALE GENOMIC DNA]</scope>
    <source>
        <strain evidence="6">JCM 3272</strain>
    </source>
</reference>
<evidence type="ECO:0000259" key="4">
    <source>
        <dbReference type="Pfam" id="PF13452"/>
    </source>
</evidence>
<dbReference type="InterPro" id="IPR029069">
    <property type="entry name" value="HotDog_dom_sf"/>
</dbReference>
<protein>
    <recommendedName>
        <fullName evidence="7">MaoC-like domain-containing protein</fullName>
    </recommendedName>
</protein>
<proteinExistence type="inferred from homology"/>
<accession>A0ABP5TPL5</accession>
<dbReference type="RefSeq" id="WP_344615137.1">
    <property type="nucleotide sequence ID" value="NZ_BAAARV010000046.1"/>
</dbReference>
<keyword evidence="6" id="KW-1185">Reference proteome</keyword>
<name>A0ABP5TPL5_9ACTN</name>
<evidence type="ECO:0008006" key="7">
    <source>
        <dbReference type="Google" id="ProtNLM"/>
    </source>
</evidence>
<gene>
    <name evidence="5" type="ORF">GCM10010170_052170</name>
</gene>
<dbReference type="Pfam" id="PF01575">
    <property type="entry name" value="MaoC_dehydratas"/>
    <property type="match status" value="1"/>
</dbReference>
<comment type="caution">
    <text evidence="5">The sequence shown here is derived from an EMBL/GenBank/DDBJ whole genome shotgun (WGS) entry which is preliminary data.</text>
</comment>
<comment type="similarity">
    <text evidence="1">Belongs to the enoyl-CoA hydratase/isomerase family.</text>
</comment>
<evidence type="ECO:0000259" key="2">
    <source>
        <dbReference type="Pfam" id="PF01575"/>
    </source>
</evidence>
<dbReference type="Pfam" id="PF13452">
    <property type="entry name" value="FAS1_DH_region"/>
    <property type="match status" value="1"/>
</dbReference>
<dbReference type="InterPro" id="IPR002878">
    <property type="entry name" value="ChsH2_C"/>
</dbReference>
<dbReference type="InterPro" id="IPR012340">
    <property type="entry name" value="NA-bd_OB-fold"/>
</dbReference>
<feature type="domain" description="ChsH2 C-terminal OB-fold" evidence="3">
    <location>
        <begin position="206"/>
        <end position="260"/>
    </location>
</feature>
<dbReference type="SUPFAM" id="SSF50249">
    <property type="entry name" value="Nucleic acid-binding proteins"/>
    <property type="match status" value="1"/>
</dbReference>
<organism evidence="5 6">
    <name type="scientific">Dactylosporangium salmoneum</name>
    <dbReference type="NCBI Taxonomy" id="53361"/>
    <lineage>
        <taxon>Bacteria</taxon>
        <taxon>Bacillati</taxon>
        <taxon>Actinomycetota</taxon>
        <taxon>Actinomycetes</taxon>
        <taxon>Micromonosporales</taxon>
        <taxon>Micromonosporaceae</taxon>
        <taxon>Dactylosporangium</taxon>
    </lineage>
</organism>
<evidence type="ECO:0000259" key="3">
    <source>
        <dbReference type="Pfam" id="PF01796"/>
    </source>
</evidence>
<evidence type="ECO:0000313" key="5">
    <source>
        <dbReference type="EMBL" id="GAA2358440.1"/>
    </source>
</evidence>
<dbReference type="Pfam" id="PF01796">
    <property type="entry name" value="OB_ChsH2_C"/>
    <property type="match status" value="1"/>
</dbReference>
<sequence length="421" mass="45991">MPTDTDRTSFLNRLRAVVDQPGVARRAKDPITASSIRIWCEAVGDDNPLYQDPAWAGRSRFGGIIAPPASLNMWTLPGNRRAHHREPLDVITELLAEGGFTSVAAVENNHEYLRPLRPGDHLVQTMRIGAVSEEKRTALGQGHFVDLVNEYATEQGEVVGRAMMRILRWDPGSGPAKTAVDAVVDRRGPLCRPGGGDHQPPAAGTTARVRSVLQPGYAVNPAHERPYVIADAELDDGSRLVADVLNVEPGAVLTGMRVEVIHVRDQAGGTLAAWQPIRPPRREHTIRLGDVERGDLLAPWPIPITQASIAALATATYDFNDVHLDRDAAVLRGARDVYMNILGSTGLVNCFLTDWAGPEALLTAVKVRLHRQNHPGDTLTLTGTVTEKRQLDDRDLLEVSVRGYNSFGDHLVARCTLELPR</sequence>
<dbReference type="InterPro" id="IPR039569">
    <property type="entry name" value="FAS1-like_DH_region"/>
</dbReference>
<dbReference type="CDD" id="cd03441">
    <property type="entry name" value="R_hydratase_like"/>
    <property type="match status" value="1"/>
</dbReference>
<dbReference type="InterPro" id="IPR002539">
    <property type="entry name" value="MaoC-like_dom"/>
</dbReference>
<dbReference type="EMBL" id="BAAARV010000046">
    <property type="protein sequence ID" value="GAA2358440.1"/>
    <property type="molecule type" value="Genomic_DNA"/>
</dbReference>
<feature type="domain" description="FAS1-like dehydratase" evidence="4">
    <location>
        <begin position="27"/>
        <end position="159"/>
    </location>
</feature>
<feature type="domain" description="MaoC-like" evidence="2">
    <location>
        <begin position="300"/>
        <end position="398"/>
    </location>
</feature>
<evidence type="ECO:0000313" key="6">
    <source>
        <dbReference type="Proteomes" id="UP001501444"/>
    </source>
</evidence>
<dbReference type="Gene3D" id="3.10.129.10">
    <property type="entry name" value="Hotdog Thioesterase"/>
    <property type="match status" value="2"/>
</dbReference>
<dbReference type="Proteomes" id="UP001501444">
    <property type="component" value="Unassembled WGS sequence"/>
</dbReference>